<dbReference type="RefSeq" id="WP_329355118.1">
    <property type="nucleotide sequence ID" value="NZ_CP109490.1"/>
</dbReference>
<dbReference type="Proteomes" id="UP001431926">
    <property type="component" value="Chromosome"/>
</dbReference>
<dbReference type="InterPro" id="IPR016024">
    <property type="entry name" value="ARM-type_fold"/>
</dbReference>
<feature type="compositionally biased region" description="Low complexity" evidence="1">
    <location>
        <begin position="113"/>
        <end position="129"/>
    </location>
</feature>
<name>A0ABZ1ZEV8_STRAQ</name>
<protein>
    <submittedName>
        <fullName evidence="2">HEAT repeat domain-containing protein</fullName>
    </submittedName>
</protein>
<sequence length="753" mass="77692">MDFDRAPFRDELFHAESFHAESFRAELDAQPWASYTHAYGSAEDVPGCLRALAGDDDAAAEEAQSELYGSILHQGSVYEASAKAVPFLARIAAAGIRTADVLLLIGGIAEGGTDPDPGPDLGSDPAGSGAVRESDEAACRRAVVAQLPLLLASVEHEDRAVRQAAAWAAGWTGTAGAALAVPALRDRAAVEKDPLVRAELLTSLVESDPEGSASAAAGAVGPDSPPELRIAAVMACADIGLPWTRDHHEAVLDLLPLDRLAADRYDHSRNEPLHDICLTLLDRDTEADREAVFALLDAALRSADPEARTEAVWVVTTACELSRSAPVRLAPALISAAAEDGTDDETGALSALGRLGPSGAPAADLLAARAAGDGDTADRALEALVAVDPVRAASLLARDLERRPRALQAASGGPADSLPVVPYDPELLAAVRRRLATMEPGGTTPFRLTALLASWGPDASDAVPELLAALPAHPRVLPKALVAVCPPGRRAEVADALRARTGTGPADERIEAARALHELTGDHGALLPLLAELLAGSARGGGGSGGSAEPIREAAEAAAAVGPAAASLVPALRAALNSPGAERNNPQMDDDIALAVALHRITGDAAEAVPVLAGVLGDRDGLWRRWTLVRAAAAAGSLGPAARPLVPVLKALLADPRQTPSAALALRAVAPDDLDAGHMAGLLLDAAEAGAAPFEAVDALVAFGTDALSDEHRARFTELGERDRRVVRSGLDGTVEITDERLRARVRAAVRSR</sequence>
<dbReference type="Gene3D" id="1.25.10.10">
    <property type="entry name" value="Leucine-rich Repeat Variant"/>
    <property type="match status" value="1"/>
</dbReference>
<dbReference type="SUPFAM" id="SSF48371">
    <property type="entry name" value="ARM repeat"/>
    <property type="match status" value="1"/>
</dbReference>
<evidence type="ECO:0000256" key="1">
    <source>
        <dbReference type="SAM" id="MobiDB-lite"/>
    </source>
</evidence>
<reference evidence="2" key="1">
    <citation type="submission" date="2022-10" db="EMBL/GenBank/DDBJ databases">
        <title>The complete genomes of actinobacterial strains from the NBC collection.</title>
        <authorList>
            <person name="Joergensen T.S."/>
            <person name="Alvarez Arevalo M."/>
            <person name="Sterndorff E.B."/>
            <person name="Faurdal D."/>
            <person name="Vuksanovic O."/>
            <person name="Mourched A.-S."/>
            <person name="Charusanti P."/>
            <person name="Shaw S."/>
            <person name="Blin K."/>
            <person name="Weber T."/>
        </authorList>
    </citation>
    <scope>NUCLEOTIDE SEQUENCE</scope>
    <source>
        <strain evidence="2">NBC_01436</strain>
    </source>
</reference>
<dbReference type="EMBL" id="CP109491">
    <property type="protein sequence ID" value="WUX35868.1"/>
    <property type="molecule type" value="Genomic_DNA"/>
</dbReference>
<dbReference type="InterPro" id="IPR011989">
    <property type="entry name" value="ARM-like"/>
</dbReference>
<feature type="region of interest" description="Disordered" evidence="1">
    <location>
        <begin position="113"/>
        <end position="132"/>
    </location>
</feature>
<organism evidence="2 3">
    <name type="scientific">Streptomyces anulatus</name>
    <name type="common">Streptomyces chrysomallus</name>
    <dbReference type="NCBI Taxonomy" id="1892"/>
    <lineage>
        <taxon>Bacteria</taxon>
        <taxon>Bacillati</taxon>
        <taxon>Actinomycetota</taxon>
        <taxon>Actinomycetes</taxon>
        <taxon>Kitasatosporales</taxon>
        <taxon>Streptomycetaceae</taxon>
        <taxon>Streptomyces</taxon>
    </lineage>
</organism>
<evidence type="ECO:0000313" key="2">
    <source>
        <dbReference type="EMBL" id="WUX35868.1"/>
    </source>
</evidence>
<gene>
    <name evidence="2" type="ORF">OG367_06310</name>
</gene>
<proteinExistence type="predicted"/>
<evidence type="ECO:0000313" key="3">
    <source>
        <dbReference type="Proteomes" id="UP001431926"/>
    </source>
</evidence>
<keyword evidence="3" id="KW-1185">Reference proteome</keyword>
<accession>A0ABZ1ZEV8</accession>
<dbReference type="Pfam" id="PF13646">
    <property type="entry name" value="HEAT_2"/>
    <property type="match status" value="1"/>
</dbReference>